<evidence type="ECO:0000256" key="1">
    <source>
        <dbReference type="SAM" id="MobiDB-lite"/>
    </source>
</evidence>
<sequence length="170" mass="19480">MWSFVGWADAPVQMKVTEKHVLFDRITHRPWRVVAKELAPARIATQDERVLAVPRARRLPRHPRTICARVHHLTSWLNWLRERRVTTLAAVPQDHCGALLREYGVVRDRETAAVQRNKAGSSLRTVVSAMQDITDYGELLSADRHRPGFRQGRRGPAPWARAEYVPRSGP</sequence>
<gene>
    <name evidence="2" type="ORF">SAMN05421870_10354</name>
</gene>
<evidence type="ECO:0008006" key="4">
    <source>
        <dbReference type="Google" id="ProtNLM"/>
    </source>
</evidence>
<proteinExistence type="predicted"/>
<reference evidence="3" key="1">
    <citation type="submission" date="2016-10" db="EMBL/GenBank/DDBJ databases">
        <authorList>
            <person name="Varghese N."/>
            <person name="Submissions S."/>
        </authorList>
    </citation>
    <scope>NUCLEOTIDE SEQUENCE [LARGE SCALE GENOMIC DNA]</scope>
    <source>
        <strain evidence="3">CGMCC 4.6825</strain>
    </source>
</reference>
<dbReference type="EMBL" id="FOGO01000003">
    <property type="protein sequence ID" value="SER62774.1"/>
    <property type="molecule type" value="Genomic_DNA"/>
</dbReference>
<accession>A0A1H9QQQ7</accession>
<feature type="region of interest" description="Disordered" evidence="1">
    <location>
        <begin position="144"/>
        <end position="170"/>
    </location>
</feature>
<dbReference type="RefSeq" id="WP_239501913.1">
    <property type="nucleotide sequence ID" value="NZ_FOGO01000003.1"/>
</dbReference>
<name>A0A1H9QQQ7_9ACTN</name>
<evidence type="ECO:0000313" key="3">
    <source>
        <dbReference type="Proteomes" id="UP000182841"/>
    </source>
</evidence>
<dbReference type="AlphaFoldDB" id="A0A1H9QQQ7"/>
<evidence type="ECO:0000313" key="2">
    <source>
        <dbReference type="EMBL" id="SER62774.1"/>
    </source>
</evidence>
<keyword evidence="3" id="KW-1185">Reference proteome</keyword>
<organism evidence="2 3">
    <name type="scientific">Streptomyces qinglanensis</name>
    <dbReference type="NCBI Taxonomy" id="943816"/>
    <lineage>
        <taxon>Bacteria</taxon>
        <taxon>Bacillati</taxon>
        <taxon>Actinomycetota</taxon>
        <taxon>Actinomycetes</taxon>
        <taxon>Kitasatosporales</taxon>
        <taxon>Streptomycetaceae</taxon>
        <taxon>Streptomyces</taxon>
    </lineage>
</organism>
<protein>
    <recommendedName>
        <fullName evidence="4">Integrase</fullName>
    </recommendedName>
</protein>
<dbReference type="Proteomes" id="UP000182841">
    <property type="component" value="Unassembled WGS sequence"/>
</dbReference>